<evidence type="ECO:0000313" key="10">
    <source>
        <dbReference type="EMBL" id="OUN54388.1"/>
    </source>
</evidence>
<evidence type="ECO:0000256" key="6">
    <source>
        <dbReference type="ARBA" id="ARBA00023277"/>
    </source>
</evidence>
<dbReference type="SUPFAM" id="SSF51011">
    <property type="entry name" value="Glycosyl hydrolase domain"/>
    <property type="match status" value="1"/>
</dbReference>
<dbReference type="InterPro" id="IPR013780">
    <property type="entry name" value="Glyco_hydro_b"/>
</dbReference>
<dbReference type="GO" id="GO:0000272">
    <property type="term" value="P:polysaccharide catabolic process"/>
    <property type="evidence" value="ECO:0007669"/>
    <property type="project" value="TreeGrafter"/>
</dbReference>
<keyword evidence="5" id="KW-0378">Hydrolase</keyword>
<comment type="caution">
    <text evidence="10">The sequence shown here is derived from an EMBL/GenBank/DDBJ whole genome shotgun (WGS) entry which is preliminary data.</text>
</comment>
<evidence type="ECO:0000256" key="7">
    <source>
        <dbReference type="ARBA" id="ARBA00023295"/>
    </source>
</evidence>
<dbReference type="AlphaFoldDB" id="A0A1Y3V4Q6"/>
<dbReference type="Gene3D" id="2.60.40.1180">
    <property type="entry name" value="Golgi alpha-mannosidase II"/>
    <property type="match status" value="1"/>
</dbReference>
<organism evidence="10 11">
    <name type="scientific">Bacteroides uniformis</name>
    <dbReference type="NCBI Taxonomy" id="820"/>
    <lineage>
        <taxon>Bacteria</taxon>
        <taxon>Pseudomonadati</taxon>
        <taxon>Bacteroidota</taxon>
        <taxon>Bacteroidia</taxon>
        <taxon>Bacteroidales</taxon>
        <taxon>Bacteroidaceae</taxon>
        <taxon>Bacteroides</taxon>
    </lineage>
</organism>
<dbReference type="EC" id="3.2.1.55" evidence="4"/>
<reference evidence="11" key="1">
    <citation type="submission" date="2017-04" db="EMBL/GenBank/DDBJ databases">
        <title>Function of individual gut microbiota members based on whole genome sequencing of pure cultures obtained from chicken caecum.</title>
        <authorList>
            <person name="Medvecky M."/>
            <person name="Cejkova D."/>
            <person name="Polansky O."/>
            <person name="Karasova D."/>
            <person name="Kubasova T."/>
            <person name="Cizek A."/>
            <person name="Rychlik I."/>
        </authorList>
    </citation>
    <scope>NUCLEOTIDE SEQUENCE [LARGE SCALE GENOMIC DNA]</scope>
    <source>
        <strain evidence="11">An67</strain>
    </source>
</reference>
<evidence type="ECO:0000256" key="3">
    <source>
        <dbReference type="ARBA" id="ARBA00011165"/>
    </source>
</evidence>
<dbReference type="GO" id="GO:0046556">
    <property type="term" value="F:alpha-L-arabinofuranosidase activity"/>
    <property type="evidence" value="ECO:0007669"/>
    <property type="project" value="UniProtKB-EC"/>
</dbReference>
<accession>A0A1Y3V4Q6</accession>
<dbReference type="PANTHER" id="PTHR43576:SF2">
    <property type="entry name" value="INTRACELLULAR EXO-ALPHA-L-ARABINOFURANOSIDASE 2"/>
    <property type="match status" value="1"/>
</dbReference>
<sequence length="515" mass="58020">MKISFITIMLLLSGSLWAQKEQAIISIQTDQFKQVISKHIYGHFAEHLGRCIYDGFWVVPSLDVPKEGRIRMDIVNALREIGIPNLRWPGGCYADEYQWRDGIGNPADRPVTINSNWGGVTEDNSFGTDEFMKLCDLLGCEPYLSANMGTASPKDLRDWIEYLNFSGDSHLARLRAENGHESPYGVSFFGIGNESWGCGGCMTPEYYSNQYRCFQEYARNYSGYPIKKIACGPNSVDYNWMEVCLKNIPHHTLWGISLHYYTIATGNWGKKGSATGFDEKEYFGGVKNALYMETLLKNYSAIMDKYDPNRNIALVVDEWGIWTDVEPGTNPGFLYQQNSMRDALIAASTLNIFNNYSYRVRMANLAQAVNVLQSLVLTDGDKMLLTPTYHIFKMYKVHQDANLLQSSVSTADYQYGTESIPGVNVSASKDKEGKIHISMVNLHPKKTIAAKVMLNGCSVGQIKGEILTSVSFNDYNSFDDADRISTKEYKKFKKEDGNGIHVELPPLSVVMLEVR</sequence>
<feature type="domain" description="Alpha-L-arabinofuranosidase C-terminal" evidence="9">
    <location>
        <begin position="317"/>
        <end position="508"/>
    </location>
</feature>
<evidence type="ECO:0000256" key="4">
    <source>
        <dbReference type="ARBA" id="ARBA00012670"/>
    </source>
</evidence>
<proteinExistence type="inferred from homology"/>
<evidence type="ECO:0000256" key="5">
    <source>
        <dbReference type="ARBA" id="ARBA00022801"/>
    </source>
</evidence>
<dbReference type="Proteomes" id="UP000196329">
    <property type="component" value="Unassembled WGS sequence"/>
</dbReference>
<feature type="signal peptide" evidence="8">
    <location>
        <begin position="1"/>
        <end position="18"/>
    </location>
</feature>
<dbReference type="InterPro" id="IPR017853">
    <property type="entry name" value="GH"/>
</dbReference>
<comment type="subunit">
    <text evidence="3">Homohexamer; trimer of dimers.</text>
</comment>
<dbReference type="SUPFAM" id="SSF51445">
    <property type="entry name" value="(Trans)glycosidases"/>
    <property type="match status" value="1"/>
</dbReference>
<comment type="similarity">
    <text evidence="2">Belongs to the glycosyl hydrolase 51 family.</text>
</comment>
<protein>
    <recommendedName>
        <fullName evidence="4">non-reducing end alpha-L-arabinofuranosidase</fullName>
        <ecNumber evidence="4">3.2.1.55</ecNumber>
    </recommendedName>
</protein>
<dbReference type="EMBL" id="NFHS01000005">
    <property type="protein sequence ID" value="OUN54388.1"/>
    <property type="molecule type" value="Genomic_DNA"/>
</dbReference>
<evidence type="ECO:0000313" key="11">
    <source>
        <dbReference type="Proteomes" id="UP000196329"/>
    </source>
</evidence>
<dbReference type="InterPro" id="IPR055235">
    <property type="entry name" value="ASD1_cat"/>
</dbReference>
<keyword evidence="8" id="KW-0732">Signal</keyword>
<evidence type="ECO:0000256" key="1">
    <source>
        <dbReference type="ARBA" id="ARBA00001462"/>
    </source>
</evidence>
<name>A0A1Y3V4Q6_BACUN</name>
<dbReference type="Pfam" id="PF06964">
    <property type="entry name" value="Alpha-L-AF_C"/>
    <property type="match status" value="1"/>
</dbReference>
<dbReference type="Pfam" id="PF22848">
    <property type="entry name" value="ASD1_dom"/>
    <property type="match status" value="1"/>
</dbReference>
<keyword evidence="6" id="KW-0119">Carbohydrate metabolism</keyword>
<keyword evidence="7" id="KW-0326">Glycosidase</keyword>
<dbReference type="PANTHER" id="PTHR43576">
    <property type="entry name" value="ALPHA-L-ARABINOFURANOSIDASE C-RELATED"/>
    <property type="match status" value="1"/>
</dbReference>
<gene>
    <name evidence="10" type="ORF">B5G17_11410</name>
</gene>
<evidence type="ECO:0000259" key="9">
    <source>
        <dbReference type="SMART" id="SM00813"/>
    </source>
</evidence>
<dbReference type="InterPro" id="IPR010720">
    <property type="entry name" value="Alpha-L-AF_C"/>
</dbReference>
<evidence type="ECO:0000256" key="8">
    <source>
        <dbReference type="SAM" id="SignalP"/>
    </source>
</evidence>
<evidence type="ECO:0000256" key="2">
    <source>
        <dbReference type="ARBA" id="ARBA00007186"/>
    </source>
</evidence>
<dbReference type="RefSeq" id="WP_087332905.1">
    <property type="nucleotide sequence ID" value="NZ_NFHS01000005.1"/>
</dbReference>
<dbReference type="SMART" id="SM00813">
    <property type="entry name" value="Alpha-L-AF_C"/>
    <property type="match status" value="1"/>
</dbReference>
<feature type="chain" id="PRO_5010988927" description="non-reducing end alpha-L-arabinofuranosidase" evidence="8">
    <location>
        <begin position="19"/>
        <end position="515"/>
    </location>
</feature>
<dbReference type="Gene3D" id="3.20.20.80">
    <property type="entry name" value="Glycosidases"/>
    <property type="match status" value="1"/>
</dbReference>
<comment type="catalytic activity">
    <reaction evidence="1">
        <text>Hydrolysis of terminal non-reducing alpha-L-arabinofuranoside residues in alpha-L-arabinosides.</text>
        <dbReference type="EC" id="3.2.1.55"/>
    </reaction>
</comment>
<dbReference type="GO" id="GO:0046373">
    <property type="term" value="P:L-arabinose metabolic process"/>
    <property type="evidence" value="ECO:0007669"/>
    <property type="project" value="InterPro"/>
</dbReference>